<evidence type="ECO:0000313" key="1">
    <source>
        <dbReference type="EMBL" id="MPC48877.1"/>
    </source>
</evidence>
<name>A0A5B7FU06_PORTR</name>
<dbReference type="EMBL" id="VSRR010008532">
    <property type="protein sequence ID" value="MPC48877.1"/>
    <property type="molecule type" value="Genomic_DNA"/>
</dbReference>
<accession>A0A5B7FU06</accession>
<dbReference type="Proteomes" id="UP000324222">
    <property type="component" value="Unassembled WGS sequence"/>
</dbReference>
<sequence>MRTSTEFVEYKARVVLRNEGFLDSTVILQEMRVAMKGVASRSSPPLTPLSPWWVSRPLFRARGSLYHPVRYPGHSVTGQP</sequence>
<protein>
    <submittedName>
        <fullName evidence="1">Uncharacterized protein</fullName>
    </submittedName>
</protein>
<comment type="caution">
    <text evidence="1">The sequence shown here is derived from an EMBL/GenBank/DDBJ whole genome shotgun (WGS) entry which is preliminary data.</text>
</comment>
<evidence type="ECO:0000313" key="2">
    <source>
        <dbReference type="Proteomes" id="UP000324222"/>
    </source>
</evidence>
<gene>
    <name evidence="1" type="ORF">E2C01_042663</name>
</gene>
<reference evidence="1 2" key="1">
    <citation type="submission" date="2019-05" db="EMBL/GenBank/DDBJ databases">
        <title>Another draft genome of Portunus trituberculatus and its Hox gene families provides insights of decapod evolution.</title>
        <authorList>
            <person name="Jeong J.-H."/>
            <person name="Song I."/>
            <person name="Kim S."/>
            <person name="Choi T."/>
            <person name="Kim D."/>
            <person name="Ryu S."/>
            <person name="Kim W."/>
        </authorList>
    </citation>
    <scope>NUCLEOTIDE SEQUENCE [LARGE SCALE GENOMIC DNA]</scope>
    <source>
        <tissue evidence="1">Muscle</tissue>
    </source>
</reference>
<dbReference type="AlphaFoldDB" id="A0A5B7FU06"/>
<keyword evidence="2" id="KW-1185">Reference proteome</keyword>
<organism evidence="1 2">
    <name type="scientific">Portunus trituberculatus</name>
    <name type="common">Swimming crab</name>
    <name type="synonym">Neptunus trituberculatus</name>
    <dbReference type="NCBI Taxonomy" id="210409"/>
    <lineage>
        <taxon>Eukaryota</taxon>
        <taxon>Metazoa</taxon>
        <taxon>Ecdysozoa</taxon>
        <taxon>Arthropoda</taxon>
        <taxon>Crustacea</taxon>
        <taxon>Multicrustacea</taxon>
        <taxon>Malacostraca</taxon>
        <taxon>Eumalacostraca</taxon>
        <taxon>Eucarida</taxon>
        <taxon>Decapoda</taxon>
        <taxon>Pleocyemata</taxon>
        <taxon>Brachyura</taxon>
        <taxon>Eubrachyura</taxon>
        <taxon>Portunoidea</taxon>
        <taxon>Portunidae</taxon>
        <taxon>Portuninae</taxon>
        <taxon>Portunus</taxon>
    </lineage>
</organism>
<proteinExistence type="predicted"/>